<protein>
    <recommendedName>
        <fullName evidence="1">UPF0201 protein AC477_02755</fullName>
    </recommendedName>
</protein>
<evidence type="ECO:0000256" key="1">
    <source>
        <dbReference type="HAMAP-Rule" id="MF_01112"/>
    </source>
</evidence>
<dbReference type="InterPro" id="IPR002739">
    <property type="entry name" value="PAB1135-like"/>
</dbReference>
<reference evidence="2 3" key="1">
    <citation type="submission" date="2015-06" db="EMBL/GenBank/DDBJ databases">
        <title>New insights into the roles of widespread benthic archaea in carbon and nitrogen cycling.</title>
        <authorList>
            <person name="Lazar C.S."/>
            <person name="Baker B.J."/>
            <person name="Seitz K.W."/>
            <person name="Hyde A.S."/>
            <person name="Dick G.J."/>
            <person name="Hinrichs K.-U."/>
            <person name="Teske A.P."/>
        </authorList>
    </citation>
    <scope>NUCLEOTIDE SEQUENCE [LARGE SCALE GENOMIC DNA]</scope>
    <source>
        <strain evidence="2">SG8-32-1</strain>
    </source>
</reference>
<dbReference type="SUPFAM" id="SSF55282">
    <property type="entry name" value="RL5-like"/>
    <property type="match status" value="1"/>
</dbReference>
<dbReference type="PANTHER" id="PTHR39652">
    <property type="entry name" value="UPF0201 PROTEIN TK1335"/>
    <property type="match status" value="1"/>
</dbReference>
<name>A0A0M0BVW0_9ARCH</name>
<dbReference type="Gene3D" id="3.30.1440.10">
    <property type="match status" value="1"/>
</dbReference>
<sequence length="143" mass="15969">MNNLVVSIEVTVNPTEDLAKVKKAAENIFGTLEFKAKPGTGGHIFLSQNKGYETLIRFQDLINREQIIAAARKIFRGGMTDNSVNFFLNKQVAYAGHISFSQQTAESPLGPITVQINCDNPRKLIDWLAPRPPSKTRKKISRK</sequence>
<organism evidence="2 3">
    <name type="scientific">miscellaneous Crenarchaeota group-1 archaeon SG8-32-1</name>
    <dbReference type="NCBI Taxonomy" id="1685124"/>
    <lineage>
        <taxon>Archaea</taxon>
        <taxon>Candidatus Bathyarchaeota</taxon>
        <taxon>MCG-1</taxon>
    </lineage>
</organism>
<dbReference type="Pfam" id="PF01877">
    <property type="entry name" value="RNA_binding"/>
    <property type="match status" value="1"/>
</dbReference>
<dbReference type="InterPro" id="IPR022803">
    <property type="entry name" value="Ribosomal_uL5_dom_sf"/>
</dbReference>
<dbReference type="EMBL" id="LFWU01000061">
    <property type="protein sequence ID" value="KON32584.1"/>
    <property type="molecule type" value="Genomic_DNA"/>
</dbReference>
<dbReference type="Proteomes" id="UP000037237">
    <property type="component" value="Unassembled WGS sequence"/>
</dbReference>
<dbReference type="PANTHER" id="PTHR39652:SF1">
    <property type="entry name" value="UPF0201 PROTEIN TK1335"/>
    <property type="match status" value="1"/>
</dbReference>
<evidence type="ECO:0000313" key="2">
    <source>
        <dbReference type="EMBL" id="KON32584.1"/>
    </source>
</evidence>
<comment type="caution">
    <text evidence="2">The sequence shown here is derived from an EMBL/GenBank/DDBJ whole genome shotgun (WGS) entry which is preliminary data.</text>
</comment>
<dbReference type="AlphaFoldDB" id="A0A0M0BVW0"/>
<gene>
    <name evidence="2" type="ORF">AC477_02755</name>
</gene>
<comment type="similarity">
    <text evidence="1">Belongs to the UPF0201 family.</text>
</comment>
<accession>A0A0M0BVW0</accession>
<evidence type="ECO:0000313" key="3">
    <source>
        <dbReference type="Proteomes" id="UP000037237"/>
    </source>
</evidence>
<proteinExistence type="inferred from homology"/>
<dbReference type="HAMAP" id="MF_01112">
    <property type="entry name" value="UPF0201"/>
    <property type="match status" value="1"/>
</dbReference>